<comment type="caution">
    <text evidence="2">The sequence shown here is derived from an EMBL/GenBank/DDBJ whole genome shotgun (WGS) entry which is preliminary data.</text>
</comment>
<keyword evidence="3" id="KW-1185">Reference proteome</keyword>
<dbReference type="EMBL" id="JBAFVH010000005">
    <property type="protein sequence ID" value="MFG1372683.1"/>
    <property type="molecule type" value="Genomic_DNA"/>
</dbReference>
<reference evidence="2 3" key="1">
    <citation type="submission" date="2024-02" db="EMBL/GenBank/DDBJ databases">
        <title>Expansion and revision of Xanthobacter and proposal of Roseixanthobacter gen. nov.</title>
        <authorList>
            <person name="Soltysiak M.P.M."/>
            <person name="Jalihal A."/>
            <person name="Ory A."/>
            <person name="Chrisophersen C."/>
            <person name="Lee A.D."/>
            <person name="Boulton J."/>
            <person name="Springer M."/>
        </authorList>
    </citation>
    <scope>NUCLEOTIDE SEQUENCE [LARGE SCALE GENOMIC DNA]</scope>
    <source>
        <strain evidence="2 3">23A</strain>
    </source>
</reference>
<organism evidence="2 3">
    <name type="scientific">Xanthobacter oligotrophicus</name>
    <dbReference type="NCBI Taxonomy" id="2607286"/>
    <lineage>
        <taxon>Bacteria</taxon>
        <taxon>Pseudomonadati</taxon>
        <taxon>Pseudomonadota</taxon>
        <taxon>Alphaproteobacteria</taxon>
        <taxon>Hyphomicrobiales</taxon>
        <taxon>Xanthobacteraceae</taxon>
        <taxon>Xanthobacter</taxon>
    </lineage>
</organism>
<dbReference type="SUPFAM" id="SSF52833">
    <property type="entry name" value="Thioredoxin-like"/>
    <property type="match status" value="1"/>
</dbReference>
<dbReference type="Gene3D" id="3.40.30.10">
    <property type="entry name" value="Glutaredoxin"/>
    <property type="match status" value="1"/>
</dbReference>
<evidence type="ECO:0000313" key="3">
    <source>
        <dbReference type="Proteomes" id="UP001604002"/>
    </source>
</evidence>
<dbReference type="RefSeq" id="WP_393992542.1">
    <property type="nucleotide sequence ID" value="NZ_JBAFVH010000005.1"/>
</dbReference>
<evidence type="ECO:0000259" key="1">
    <source>
        <dbReference type="Pfam" id="PF13098"/>
    </source>
</evidence>
<accession>A0ABW6ZVN9</accession>
<proteinExistence type="predicted"/>
<dbReference type="Proteomes" id="UP001604002">
    <property type="component" value="Unassembled WGS sequence"/>
</dbReference>
<sequence length="124" mass="13490">MRRALSLLALMGVLAVVLGAAVPVRASELVMFERKGCAYCLQFDQDVAPIYQKTEEGRRAPLRRVDLSGGVPADVALARPVRFTPTFVLVDEGREVGRITGYASDEAFWGLLGALTQQSALKRP</sequence>
<protein>
    <submittedName>
        <fullName evidence="2">Thioredoxin fold domain-containing protein</fullName>
    </submittedName>
</protein>
<feature type="domain" description="Thioredoxin-like fold" evidence="1">
    <location>
        <begin position="29"/>
        <end position="112"/>
    </location>
</feature>
<dbReference type="Pfam" id="PF13098">
    <property type="entry name" value="Thioredoxin_2"/>
    <property type="match status" value="1"/>
</dbReference>
<dbReference type="InterPro" id="IPR036249">
    <property type="entry name" value="Thioredoxin-like_sf"/>
</dbReference>
<evidence type="ECO:0000313" key="2">
    <source>
        <dbReference type="EMBL" id="MFG1372683.1"/>
    </source>
</evidence>
<gene>
    <name evidence="2" type="ORF">V5F32_10950</name>
</gene>
<name>A0ABW6ZVN9_9HYPH</name>
<dbReference type="InterPro" id="IPR012336">
    <property type="entry name" value="Thioredoxin-like_fold"/>
</dbReference>